<organism evidence="1 2">
    <name type="scientific">Acanthoscelides obtectus</name>
    <name type="common">Bean weevil</name>
    <name type="synonym">Bruchus obtectus</name>
    <dbReference type="NCBI Taxonomy" id="200917"/>
    <lineage>
        <taxon>Eukaryota</taxon>
        <taxon>Metazoa</taxon>
        <taxon>Ecdysozoa</taxon>
        <taxon>Arthropoda</taxon>
        <taxon>Hexapoda</taxon>
        <taxon>Insecta</taxon>
        <taxon>Pterygota</taxon>
        <taxon>Neoptera</taxon>
        <taxon>Endopterygota</taxon>
        <taxon>Coleoptera</taxon>
        <taxon>Polyphaga</taxon>
        <taxon>Cucujiformia</taxon>
        <taxon>Chrysomeloidea</taxon>
        <taxon>Chrysomelidae</taxon>
        <taxon>Bruchinae</taxon>
        <taxon>Bruchini</taxon>
        <taxon>Acanthoscelides</taxon>
    </lineage>
</organism>
<name>A0A9P0PP73_ACAOB</name>
<keyword evidence="2" id="KW-1185">Reference proteome</keyword>
<evidence type="ECO:0000313" key="2">
    <source>
        <dbReference type="Proteomes" id="UP001152888"/>
    </source>
</evidence>
<dbReference type="OrthoDB" id="412787at2759"/>
<protein>
    <submittedName>
        <fullName evidence="1">Uncharacterized protein</fullName>
    </submittedName>
</protein>
<dbReference type="EMBL" id="CAKOFQ010007177">
    <property type="protein sequence ID" value="CAH1993620.1"/>
    <property type="molecule type" value="Genomic_DNA"/>
</dbReference>
<dbReference type="AlphaFoldDB" id="A0A9P0PP73"/>
<accession>A0A9P0PP73</accession>
<reference evidence="1" key="1">
    <citation type="submission" date="2022-03" db="EMBL/GenBank/DDBJ databases">
        <authorList>
            <person name="Sayadi A."/>
        </authorList>
    </citation>
    <scope>NUCLEOTIDE SEQUENCE</scope>
</reference>
<comment type="caution">
    <text evidence="1">The sequence shown here is derived from an EMBL/GenBank/DDBJ whole genome shotgun (WGS) entry which is preliminary data.</text>
</comment>
<proteinExistence type="predicted"/>
<evidence type="ECO:0000313" key="1">
    <source>
        <dbReference type="EMBL" id="CAH1993620.1"/>
    </source>
</evidence>
<sequence>MTKCMPYRRTKSAYGMNRIFGNTVE</sequence>
<dbReference type="Proteomes" id="UP001152888">
    <property type="component" value="Unassembled WGS sequence"/>
</dbReference>
<gene>
    <name evidence="1" type="ORF">ACAOBT_LOCUS21617</name>
</gene>